<evidence type="ECO:0000256" key="1">
    <source>
        <dbReference type="SAM" id="Phobius"/>
    </source>
</evidence>
<feature type="transmembrane region" description="Helical" evidence="1">
    <location>
        <begin position="248"/>
        <end position="273"/>
    </location>
</feature>
<keyword evidence="5" id="KW-1185">Reference proteome</keyword>
<evidence type="ECO:0000313" key="2">
    <source>
        <dbReference type="EMBL" id="GGG96803.1"/>
    </source>
</evidence>
<feature type="transmembrane region" description="Helical" evidence="1">
    <location>
        <begin position="412"/>
        <end position="434"/>
    </location>
</feature>
<organism evidence="3 4">
    <name type="scientific">Pedobacter zeae</name>
    <dbReference type="NCBI Taxonomy" id="1737356"/>
    <lineage>
        <taxon>Bacteria</taxon>
        <taxon>Pseudomonadati</taxon>
        <taxon>Bacteroidota</taxon>
        <taxon>Sphingobacteriia</taxon>
        <taxon>Sphingobacteriales</taxon>
        <taxon>Sphingobacteriaceae</taxon>
        <taxon>Pedobacter</taxon>
    </lineage>
</organism>
<evidence type="ECO:0000313" key="3">
    <source>
        <dbReference type="EMBL" id="MBB4107823.1"/>
    </source>
</evidence>
<dbReference type="Proteomes" id="UP000642938">
    <property type="component" value="Unassembled WGS sequence"/>
</dbReference>
<dbReference type="RefSeq" id="WP_183762461.1">
    <property type="nucleotide sequence ID" value="NZ_BMHZ01000001.1"/>
</dbReference>
<dbReference type="InterPro" id="IPR007498">
    <property type="entry name" value="PqiA-like"/>
</dbReference>
<dbReference type="Proteomes" id="UP000532273">
    <property type="component" value="Unassembled WGS sequence"/>
</dbReference>
<evidence type="ECO:0008006" key="6">
    <source>
        <dbReference type="Google" id="ProtNLM"/>
    </source>
</evidence>
<dbReference type="Pfam" id="PF04403">
    <property type="entry name" value="PqiA"/>
    <property type="match status" value="1"/>
</dbReference>
<reference evidence="5" key="2">
    <citation type="journal article" date="2019" name="Int. J. Syst. Evol. Microbiol.">
        <title>The Global Catalogue of Microorganisms (GCM) 10K type strain sequencing project: providing services to taxonomists for standard genome sequencing and annotation.</title>
        <authorList>
            <consortium name="The Broad Institute Genomics Platform"/>
            <consortium name="The Broad Institute Genome Sequencing Center for Infectious Disease"/>
            <person name="Wu L."/>
            <person name="Ma J."/>
        </authorList>
    </citation>
    <scope>NUCLEOTIDE SEQUENCE [LARGE SCALE GENOMIC DNA]</scope>
    <source>
        <strain evidence="5">CGMCC 1.15287</strain>
    </source>
</reference>
<reference evidence="2" key="4">
    <citation type="submission" date="2024-05" db="EMBL/GenBank/DDBJ databases">
        <authorList>
            <person name="Sun Q."/>
            <person name="Zhou Y."/>
        </authorList>
    </citation>
    <scope>NUCLEOTIDE SEQUENCE</scope>
    <source>
        <strain evidence="2">CGMCC 1.15287</strain>
    </source>
</reference>
<dbReference type="EMBL" id="JACIEF010000002">
    <property type="protein sequence ID" value="MBB4107823.1"/>
    <property type="molecule type" value="Genomic_DNA"/>
</dbReference>
<comment type="caution">
    <text evidence="3">The sequence shown here is derived from an EMBL/GenBank/DDBJ whole genome shotgun (WGS) entry which is preliminary data.</text>
</comment>
<dbReference type="EMBL" id="BMHZ01000001">
    <property type="protein sequence ID" value="GGG96803.1"/>
    <property type="molecule type" value="Genomic_DNA"/>
</dbReference>
<keyword evidence="1" id="KW-0812">Transmembrane</keyword>
<keyword evidence="1" id="KW-0472">Membrane</keyword>
<evidence type="ECO:0000313" key="4">
    <source>
        <dbReference type="Proteomes" id="UP000532273"/>
    </source>
</evidence>
<proteinExistence type="predicted"/>
<sequence length="458" mass="51083">MATTTHNPTNTLAKKSRLVTFALITALGLLLIGEAYFGYRFHQLSYEQKRMKEDYSLSNNITFGIFSVDRWGEKISAVVDQRVKGFKLTAKQKTEMRKGIEKELHGLVNKAVSEVTKPQKTLGGKLKKFAFNSIVDVDELHAQVPSFAKTIVTKITSPTSLKRLKNVAASKVDELEEQTYDSTDTTITTVEHNIYKKYHVAGAAAYDRLVETKLAQIRQDTFRCTWGILASVAIALTLWLFLRKQVQLHVPLFVMSLLFAVVLLAVGVSAPIIEVDARIKTLEFALLGDKIVFNNQVLFFQSKSILGIIGTLIEQPKPDAVLVGVLLLIFVVVLPLFRIVARGIYVSCRNFFGSQKVLRFMAFDLGKWDMADVMVVGTTMTYIGLNGILKSQLSGLNIKNDTLTTVTANNSALQLGFFIFVAYVVYAKVLSFIIKRIDEKNAPGKQSNMEYATNDGRD</sequence>
<name>A0A7W6K9R9_9SPHI</name>
<feature type="transmembrane region" description="Helical" evidence="1">
    <location>
        <begin position="18"/>
        <end position="39"/>
    </location>
</feature>
<protein>
    <recommendedName>
        <fullName evidence="6">2-methylisocitrate lyase</fullName>
    </recommendedName>
</protein>
<gene>
    <name evidence="2" type="ORF">GCM10007422_08340</name>
    <name evidence="3" type="ORF">GGQ60_001804</name>
</gene>
<evidence type="ECO:0000313" key="5">
    <source>
        <dbReference type="Proteomes" id="UP000642938"/>
    </source>
</evidence>
<reference evidence="3 4" key="3">
    <citation type="submission" date="2020-08" db="EMBL/GenBank/DDBJ databases">
        <title>Genomic Encyclopedia of Type Strains, Phase IV (KMG-IV): sequencing the most valuable type-strain genomes for metagenomic binning, comparative biology and taxonomic classification.</title>
        <authorList>
            <person name="Goeker M."/>
        </authorList>
    </citation>
    <scope>NUCLEOTIDE SEQUENCE [LARGE SCALE GENOMIC DNA]</scope>
    <source>
        <strain evidence="3 4">DSM 100774</strain>
    </source>
</reference>
<accession>A0A7W6K9R9</accession>
<dbReference type="AlphaFoldDB" id="A0A7W6K9R9"/>
<reference evidence="2" key="1">
    <citation type="journal article" date="2014" name="Int. J. Syst. Evol. Microbiol.">
        <title>Complete genome of a new Firmicutes species belonging to the dominant human colonic microbiota ('Ruminococcus bicirculans') reveals two chromosomes and a selective capacity to utilize plant glucans.</title>
        <authorList>
            <consortium name="NISC Comparative Sequencing Program"/>
            <person name="Wegmann U."/>
            <person name="Louis P."/>
            <person name="Goesmann A."/>
            <person name="Henrissat B."/>
            <person name="Duncan S.H."/>
            <person name="Flint H.J."/>
        </authorList>
    </citation>
    <scope>NUCLEOTIDE SEQUENCE</scope>
    <source>
        <strain evidence="2">CGMCC 1.15287</strain>
    </source>
</reference>
<feature type="transmembrane region" description="Helical" evidence="1">
    <location>
        <begin position="224"/>
        <end position="242"/>
    </location>
</feature>
<feature type="transmembrane region" description="Helical" evidence="1">
    <location>
        <begin position="320"/>
        <end position="341"/>
    </location>
</feature>
<keyword evidence="1" id="KW-1133">Transmembrane helix</keyword>